<dbReference type="EMBL" id="CP009375">
    <property type="protein sequence ID" value="AIN95610.1"/>
    <property type="molecule type" value="Genomic_DNA"/>
</dbReference>
<dbReference type="VEuPathDB" id="TriTrypDB:LPMP_060510"/>
<dbReference type="InterPro" id="IPR032675">
    <property type="entry name" value="LRR_dom_sf"/>
</dbReference>
<dbReference type="PANTHER" id="PTHR13318:SF190">
    <property type="entry name" value="PARTNER OF PAIRED, ISOFORM B"/>
    <property type="match status" value="1"/>
</dbReference>
<name>A0A088RIJ2_LEIPA</name>
<sequence length="1821" mass="191104">MASPPLSKLRNVTSATGEIHAPLPLHLLPPSPTSATAVLYERVRLTPSALQSIIGYLPCNATTTIGSTSNNTRNGGSSLGVGGAAAGRSVRSPLIMADALFAKAMQAPSRSAATAASTGVPLTPPVPVAVTRPLAFMAVSPQSRRELEMYLTGGCALPPLGSLVLQVRPHRPSPATAARLSRVGVLHASRRRAASPVQVEAAHQRDETVLAAPLALLFVSSTNVMITSLPFQPSLSPSIPPIKQPQAPAMTTLARYSVSRALPPPPPPMLLFRPSTPPPPARAVGYDDNVGRTPSSFSATPPLQQQYQQLSSRSTVHQSRRIPVAAVTPPTSFSPLSPVPVVQRHTSPVSAPHCLLNTTSPTSTTQEIFDMAAAGTESQAVFALGTRGVTAARIGFSTSAPLPVRLAHATPSATPLPAPAPPPTSAALQTLCHALWWVRRDRLPVSLSLVRYKQADTQALWAMLSEAPPPLPQERAGLVMADEGTGQPSSPMHERYGQATRPLGESQGSCDPTLASEGDVVCGGSHSADARGFRAPVDDLNRSFVSHLSEAAAMAANAERATCITQVTTTTIASSGCVRHAGCSVDFDPELTQPICSPRASRGEGAAANDNDDTLDYHLGRPTDTVLPLLGAPAAITLRFPVTHLHVHGKAADAAMATLLPAHPEVRSLRLTHGNLSDAQLRHLACVCPGVTHLSLAMNSQIQTTTFLCPPLSDTSSVSTTVTTATTTETSRTAATVAATAMGSPNPDFVQQFSRLNQRGVDHTAVTTTSTSMAVPALSSLSSRSTCAACDSGGDASHARLRSLWGAAAASDAGNALGTRREGSYATDASPVPSPSHPSHTPCSVRHSSQLDLFASDEEGELEMRISLWQAAQTEAEERRQPVFILRPQDVVLGRYGGTAVEDGGGSGASMSGGGRDAAAGATATTSSRTLQGSAIEPWTPSRRWSSLRTEATAMSSVSAHARPAHVLRKATSGAPLLRASSAAVPGAVLSAHRLPSATHASASAPIRTHADPRRDLPPRSSNILYPDLTVSPLRSYAPTLTSAAVAASSSSLSLPTPHVATAAADEAGSSVASAKGVDVRALAVPSPPAPAAPVHPDLSSSDWAMEPALPPDSPRHRSRERRHHRKGHSSSSSRSRPTYWADTLVDLDLSYTQVFDEDVARDLPQLRCLHRLSLEGCGRLSQVSWLPLLLHLRELNLSLSSVQGHALHPLGRCPRLVWLMLEGCSSFTTVHQLWSREADATAVDEATAAGSVEAAPLLTALRVLIASSTGLTDAGLRSLSKMVGLECLVLDRCPGVTDVSVAATLPSLCTLDVSRTRVSAEGVAGLRLSRTLNQLRMQECPALSRLPVLLVARDKSEASTAGGGAGDELSRLHHPKATTTGIAHRLLHKCPPLAVLDLSYTRQLTADGLTGLVADEETLTAQATAAVAEHLAWREVVPDDPDGMDLAVAADEPLPPALVFPHVRHVLLRSCDAVTHIRPLRGFTNVVELDLYHTNVTEAALTAALASWTALEVLNIASTRVRSLAAWCPYEPSETVGTAAAVARRGGDGERAEDDGDLQAVPPPLPWHGRLPAFAATLRTLALSNTDITAAGLAALAFFPQLEVLQLASCRRLSSLRFLALAADGAARRSTLTELTVTGATHLTNAEAFPYIMFCPALRFLSLVGCVQLGSGGNPPGARDSQHRHLLSCTDDDVGVLGCLRGLAELNLSNTGVDLLDLKCMLRASTSPSSLTATAAQQHQHLSQHVSLSLQRLWLRGCHHLDENALISTATAALEYGEPPCDGSRSSGGGPMTFRLLPLLREVYLSHGKYGAAVLSSLLS</sequence>
<feature type="region of interest" description="Disordered" evidence="1">
    <location>
        <begin position="1087"/>
        <end position="1137"/>
    </location>
</feature>
<evidence type="ECO:0000313" key="3">
    <source>
        <dbReference type="Proteomes" id="UP000063063"/>
    </source>
</evidence>
<evidence type="ECO:0000256" key="1">
    <source>
        <dbReference type="SAM" id="MobiDB-lite"/>
    </source>
</evidence>
<dbReference type="VEuPathDB" id="TriTrypDB:LPAL13_060010800"/>
<feature type="region of interest" description="Disordered" evidence="1">
    <location>
        <begin position="999"/>
        <end position="1025"/>
    </location>
</feature>
<dbReference type="GeneID" id="22572257"/>
<keyword evidence="3" id="KW-1185">Reference proteome</keyword>
<dbReference type="GO" id="GO:0019005">
    <property type="term" value="C:SCF ubiquitin ligase complex"/>
    <property type="evidence" value="ECO:0007669"/>
    <property type="project" value="TreeGrafter"/>
</dbReference>
<dbReference type="GO" id="GO:0031146">
    <property type="term" value="P:SCF-dependent proteasomal ubiquitin-dependent protein catabolic process"/>
    <property type="evidence" value="ECO:0007669"/>
    <property type="project" value="TreeGrafter"/>
</dbReference>
<feature type="compositionally biased region" description="Gly residues" evidence="1">
    <location>
        <begin position="903"/>
        <end position="916"/>
    </location>
</feature>
<dbReference type="eggNOG" id="ENOG502SMKW">
    <property type="taxonomic scope" value="Eukaryota"/>
</dbReference>
<protein>
    <recommendedName>
        <fullName evidence="4">Leucine-rich repeat protein</fullName>
    </recommendedName>
</protein>
<feature type="compositionally biased region" description="Low complexity" evidence="1">
    <location>
        <begin position="917"/>
        <end position="930"/>
    </location>
</feature>
<feature type="region of interest" description="Disordered" evidence="1">
    <location>
        <begin position="902"/>
        <end position="945"/>
    </location>
</feature>
<dbReference type="RefSeq" id="XP_010703932.1">
    <property type="nucleotide sequence ID" value="XM_010705630.1"/>
</dbReference>
<gene>
    <name evidence="2" type="ORF">LPMP_060510</name>
</gene>
<reference evidence="2 3" key="1">
    <citation type="journal article" date="2015" name="Sci. Rep.">
        <title>The genome of Leishmania panamensis: insights into genomics of the L. (Viannia) subgenus.</title>
        <authorList>
            <person name="Llanes A."/>
            <person name="Restrepo C.M."/>
            <person name="Vecchio G.D."/>
            <person name="Anguizola F.J."/>
            <person name="Lleonart R."/>
        </authorList>
    </citation>
    <scope>NUCLEOTIDE SEQUENCE [LARGE SCALE GENOMIC DNA]</scope>
    <source>
        <strain evidence="2 3">MHOM/PA/94/PSC-1</strain>
    </source>
</reference>
<proteinExistence type="predicted"/>
<dbReference type="Proteomes" id="UP000063063">
    <property type="component" value="Chromosome 6"/>
</dbReference>
<dbReference type="KEGG" id="lpan:LPMP_060510"/>
<evidence type="ECO:0008006" key="4">
    <source>
        <dbReference type="Google" id="ProtNLM"/>
    </source>
</evidence>
<dbReference type="SUPFAM" id="SSF52058">
    <property type="entry name" value="L domain-like"/>
    <property type="match status" value="1"/>
</dbReference>
<dbReference type="OrthoDB" id="267446at2759"/>
<feature type="region of interest" description="Disordered" evidence="1">
    <location>
        <begin position="818"/>
        <end position="845"/>
    </location>
</feature>
<organism evidence="2 3">
    <name type="scientific">Leishmania panamensis</name>
    <dbReference type="NCBI Taxonomy" id="5679"/>
    <lineage>
        <taxon>Eukaryota</taxon>
        <taxon>Discoba</taxon>
        <taxon>Euglenozoa</taxon>
        <taxon>Kinetoplastea</taxon>
        <taxon>Metakinetoplastina</taxon>
        <taxon>Trypanosomatida</taxon>
        <taxon>Trypanosomatidae</taxon>
        <taxon>Leishmaniinae</taxon>
        <taxon>Leishmania</taxon>
        <taxon>Leishmania guyanensis species complex</taxon>
    </lineage>
</organism>
<feature type="compositionally biased region" description="Basic and acidic residues" evidence="1">
    <location>
        <begin position="1009"/>
        <end position="1018"/>
    </location>
</feature>
<dbReference type="PANTHER" id="PTHR13318">
    <property type="entry name" value="PARTNER OF PAIRED, ISOFORM B-RELATED"/>
    <property type="match status" value="1"/>
</dbReference>
<evidence type="ECO:0000313" key="2">
    <source>
        <dbReference type="EMBL" id="AIN95610.1"/>
    </source>
</evidence>
<accession>A0A088RIJ2</accession>
<feature type="compositionally biased region" description="Basic residues" evidence="1">
    <location>
        <begin position="1117"/>
        <end position="1129"/>
    </location>
</feature>
<dbReference type="Gene3D" id="3.80.10.10">
    <property type="entry name" value="Ribonuclease Inhibitor"/>
    <property type="match status" value="3"/>
</dbReference>